<accession>A0A381UNP3</accession>
<evidence type="ECO:0000313" key="1">
    <source>
        <dbReference type="EMBL" id="SVA29789.1"/>
    </source>
</evidence>
<organism evidence="1">
    <name type="scientific">marine metagenome</name>
    <dbReference type="NCBI Taxonomy" id="408172"/>
    <lineage>
        <taxon>unclassified sequences</taxon>
        <taxon>metagenomes</taxon>
        <taxon>ecological metagenomes</taxon>
    </lineage>
</organism>
<gene>
    <name evidence="1" type="ORF">METZ01_LOCUS82643</name>
</gene>
<reference evidence="1" key="1">
    <citation type="submission" date="2018-05" db="EMBL/GenBank/DDBJ databases">
        <authorList>
            <person name="Lanie J.A."/>
            <person name="Ng W.-L."/>
            <person name="Kazmierczak K.M."/>
            <person name="Andrzejewski T.M."/>
            <person name="Davidsen T.M."/>
            <person name="Wayne K.J."/>
            <person name="Tettelin H."/>
            <person name="Glass J.I."/>
            <person name="Rusch D."/>
            <person name="Podicherti R."/>
            <person name="Tsui H.-C.T."/>
            <person name="Winkler M.E."/>
        </authorList>
    </citation>
    <scope>NUCLEOTIDE SEQUENCE</scope>
</reference>
<dbReference type="EMBL" id="UINC01006812">
    <property type="protein sequence ID" value="SVA29789.1"/>
    <property type="molecule type" value="Genomic_DNA"/>
</dbReference>
<feature type="non-terminal residue" evidence="1">
    <location>
        <position position="50"/>
    </location>
</feature>
<feature type="non-terminal residue" evidence="1">
    <location>
        <position position="1"/>
    </location>
</feature>
<sequence length="50" mass="5831">EVRLHTQDKGKRLQLMTIGRRLHTQDKVKHQLSVGMVCRLTSGLEHLLLR</sequence>
<name>A0A381UNP3_9ZZZZ</name>
<proteinExistence type="predicted"/>
<protein>
    <submittedName>
        <fullName evidence="1">Uncharacterized protein</fullName>
    </submittedName>
</protein>
<dbReference type="AlphaFoldDB" id="A0A381UNP3"/>